<organism evidence="3 4">
    <name type="scientific">Micavibrio aeruginosavorus</name>
    <dbReference type="NCBI Taxonomy" id="349221"/>
    <lineage>
        <taxon>Bacteria</taxon>
        <taxon>Pseudomonadati</taxon>
        <taxon>Bdellovibrionota</taxon>
        <taxon>Bdellovibrionia</taxon>
        <taxon>Bdellovibrionales</taxon>
        <taxon>Pseudobdellovibrionaceae</taxon>
        <taxon>Micavibrio</taxon>
    </lineage>
</organism>
<proteinExistence type="predicted"/>
<dbReference type="AlphaFoldDB" id="A0A2W5N0J9"/>
<name>A0A2W5N0J9_9BACT</name>
<dbReference type="EMBL" id="QFQB01000020">
    <property type="protein sequence ID" value="PZQ46906.1"/>
    <property type="molecule type" value="Genomic_DNA"/>
</dbReference>
<gene>
    <name evidence="3" type="ORF">DI551_04245</name>
</gene>
<evidence type="ECO:0008006" key="5">
    <source>
        <dbReference type="Google" id="ProtNLM"/>
    </source>
</evidence>
<dbReference type="Pfam" id="PF11720">
    <property type="entry name" value="Inhibitor_I78"/>
    <property type="match status" value="1"/>
</dbReference>
<dbReference type="Gene3D" id="3.30.10.10">
    <property type="entry name" value="Trypsin Inhibitor V, subunit A"/>
    <property type="match status" value="1"/>
</dbReference>
<accession>A0A2W5N0J9</accession>
<evidence type="ECO:0000256" key="2">
    <source>
        <dbReference type="SAM" id="SignalP"/>
    </source>
</evidence>
<protein>
    <recommendedName>
        <fullName evidence="5">Peptidase inhibitor I78 family protein</fullName>
    </recommendedName>
</protein>
<sequence length="173" mass="18327">MSTRKFLTIAAVAFMGLLPMACDAPSDDTDTTQETVATSAQEPQAGGEAPVSISPTQDAGQDLPPSITPPADAQSVTDDVPSMDEGSPGAEAVTEDEIPHSDVPPPSRAVFTDKACDFEAWVGKAVDEVAIKETGRPFRILKPDSMMTMDHNPDRINVVTDKEEGIVARVWCG</sequence>
<comment type="caution">
    <text evidence="3">The sequence shown here is derived from an EMBL/GenBank/DDBJ whole genome shotgun (WGS) entry which is preliminary data.</text>
</comment>
<evidence type="ECO:0000256" key="1">
    <source>
        <dbReference type="SAM" id="MobiDB-lite"/>
    </source>
</evidence>
<dbReference type="InterPro" id="IPR021719">
    <property type="entry name" value="Prot_inh_I78"/>
</dbReference>
<reference evidence="3 4" key="1">
    <citation type="submission" date="2017-08" db="EMBL/GenBank/DDBJ databases">
        <title>Infants hospitalized years apart are colonized by the same room-sourced microbial strains.</title>
        <authorList>
            <person name="Brooks B."/>
            <person name="Olm M.R."/>
            <person name="Firek B.A."/>
            <person name="Baker R."/>
            <person name="Thomas B.C."/>
            <person name="Morowitz M.J."/>
            <person name="Banfield J.F."/>
        </authorList>
    </citation>
    <scope>NUCLEOTIDE SEQUENCE [LARGE SCALE GENOMIC DNA]</scope>
    <source>
        <strain evidence="3">S2_005_002_R2_29</strain>
    </source>
</reference>
<evidence type="ECO:0000313" key="4">
    <source>
        <dbReference type="Proteomes" id="UP000249417"/>
    </source>
</evidence>
<feature type="region of interest" description="Disordered" evidence="1">
    <location>
        <begin position="23"/>
        <end position="107"/>
    </location>
</feature>
<evidence type="ECO:0000313" key="3">
    <source>
        <dbReference type="EMBL" id="PZQ46906.1"/>
    </source>
</evidence>
<keyword evidence="2" id="KW-0732">Signal</keyword>
<feature type="compositionally biased region" description="Polar residues" evidence="1">
    <location>
        <begin position="32"/>
        <end position="42"/>
    </location>
</feature>
<feature type="chain" id="PRO_5016007300" description="Peptidase inhibitor I78 family protein" evidence="2">
    <location>
        <begin position="25"/>
        <end position="173"/>
    </location>
</feature>
<feature type="signal peptide" evidence="2">
    <location>
        <begin position="1"/>
        <end position="24"/>
    </location>
</feature>
<dbReference type="Proteomes" id="UP000249417">
    <property type="component" value="Unassembled WGS sequence"/>
</dbReference>